<proteinExistence type="predicted"/>
<dbReference type="InterPro" id="IPR001647">
    <property type="entry name" value="HTH_TetR"/>
</dbReference>
<name>T0J6I3_9SPHN</name>
<dbReference type="Proteomes" id="UP000015531">
    <property type="component" value="Unassembled WGS sequence"/>
</dbReference>
<dbReference type="PANTHER" id="PTHR30055:SF146">
    <property type="entry name" value="HTH-TYPE TRANSCRIPTIONAL DUAL REGULATOR CECR"/>
    <property type="match status" value="1"/>
</dbReference>
<evidence type="ECO:0000256" key="1">
    <source>
        <dbReference type="ARBA" id="ARBA00023015"/>
    </source>
</evidence>
<keyword evidence="1" id="KW-0805">Transcription regulation</keyword>
<dbReference type="Gene3D" id="1.10.10.60">
    <property type="entry name" value="Homeodomain-like"/>
    <property type="match status" value="1"/>
</dbReference>
<dbReference type="Pfam" id="PF14246">
    <property type="entry name" value="TetR_C_7"/>
    <property type="match status" value="1"/>
</dbReference>
<keyword evidence="7" id="KW-1185">Reference proteome</keyword>
<dbReference type="RefSeq" id="WP_020817752.1">
    <property type="nucleotide sequence ID" value="NZ_ATDP01000068.1"/>
</dbReference>
<dbReference type="InterPro" id="IPR039536">
    <property type="entry name" value="TetR_C_Proteobacteria"/>
</dbReference>
<accession>T0J6I3</accession>
<dbReference type="FunFam" id="1.10.10.60:FF:000141">
    <property type="entry name" value="TetR family transcriptional regulator"/>
    <property type="match status" value="1"/>
</dbReference>
<dbReference type="GO" id="GO:0003700">
    <property type="term" value="F:DNA-binding transcription factor activity"/>
    <property type="evidence" value="ECO:0007669"/>
    <property type="project" value="TreeGrafter"/>
</dbReference>
<dbReference type="AlphaFoldDB" id="T0J6I3"/>
<dbReference type="GO" id="GO:0000976">
    <property type="term" value="F:transcription cis-regulatory region binding"/>
    <property type="evidence" value="ECO:0007669"/>
    <property type="project" value="TreeGrafter"/>
</dbReference>
<dbReference type="EMBL" id="ATDP01000068">
    <property type="protein sequence ID" value="EQB17574.1"/>
    <property type="molecule type" value="Genomic_DNA"/>
</dbReference>
<dbReference type="Pfam" id="PF00440">
    <property type="entry name" value="TetR_N"/>
    <property type="match status" value="1"/>
</dbReference>
<dbReference type="PATRIC" id="fig|1331060.3.peg.690"/>
<dbReference type="eggNOG" id="COG1309">
    <property type="taxonomic scope" value="Bacteria"/>
</dbReference>
<dbReference type="PROSITE" id="PS50977">
    <property type="entry name" value="HTH_TETR_2"/>
    <property type="match status" value="1"/>
</dbReference>
<dbReference type="OrthoDB" id="9816431at2"/>
<dbReference type="SUPFAM" id="SSF48498">
    <property type="entry name" value="Tetracyclin repressor-like, C-terminal domain"/>
    <property type="match status" value="1"/>
</dbReference>
<dbReference type="InterPro" id="IPR036271">
    <property type="entry name" value="Tet_transcr_reg_TetR-rel_C_sf"/>
</dbReference>
<evidence type="ECO:0000256" key="2">
    <source>
        <dbReference type="ARBA" id="ARBA00023125"/>
    </source>
</evidence>
<dbReference type="Gene3D" id="1.10.357.10">
    <property type="entry name" value="Tetracycline Repressor, domain 2"/>
    <property type="match status" value="1"/>
</dbReference>
<protein>
    <submittedName>
        <fullName evidence="6">TetR family transcriptional regulator</fullName>
    </submittedName>
</protein>
<dbReference type="PANTHER" id="PTHR30055">
    <property type="entry name" value="HTH-TYPE TRANSCRIPTIONAL REGULATOR RUTR"/>
    <property type="match status" value="1"/>
</dbReference>
<evidence type="ECO:0000313" key="7">
    <source>
        <dbReference type="Proteomes" id="UP000015531"/>
    </source>
</evidence>
<keyword evidence="3" id="KW-0804">Transcription</keyword>
<sequence length="221" mass="23849">MATATHARRPSKNARRAAILEAAAQVFFEQGYAATSIDAIIERLGGSKRTIYNEFGSKEGLFTALVSENAGTALSALAVDGLEGRSLSEVLLEFGRRLLAIYMSPGLIGVYRSIMPEAGRFPELAREFFEKGPGRASDRLAEVLEEARDRGEIELEDCRGAADHFVGMFRDNLHLQVVLGLRPPPSPPEAEAAVTSAVGIFLHGIYGVDREGRAKGQMSNG</sequence>
<dbReference type="PRINTS" id="PR00455">
    <property type="entry name" value="HTHTETR"/>
</dbReference>
<feature type="domain" description="HTH tetR-type" evidence="5">
    <location>
        <begin position="13"/>
        <end position="73"/>
    </location>
</feature>
<keyword evidence="2 4" id="KW-0238">DNA-binding</keyword>
<gene>
    <name evidence="6" type="ORF">RLDS_03815</name>
</gene>
<organism evidence="6 7">
    <name type="scientific">Sphingobium lactosutens DS20</name>
    <dbReference type="NCBI Taxonomy" id="1331060"/>
    <lineage>
        <taxon>Bacteria</taxon>
        <taxon>Pseudomonadati</taxon>
        <taxon>Pseudomonadota</taxon>
        <taxon>Alphaproteobacteria</taxon>
        <taxon>Sphingomonadales</taxon>
        <taxon>Sphingomonadaceae</taxon>
        <taxon>Sphingobium</taxon>
    </lineage>
</organism>
<feature type="DNA-binding region" description="H-T-H motif" evidence="4">
    <location>
        <begin position="36"/>
        <end position="55"/>
    </location>
</feature>
<dbReference type="SUPFAM" id="SSF46689">
    <property type="entry name" value="Homeodomain-like"/>
    <property type="match status" value="1"/>
</dbReference>
<evidence type="ECO:0000256" key="3">
    <source>
        <dbReference type="ARBA" id="ARBA00023163"/>
    </source>
</evidence>
<dbReference type="InterPro" id="IPR050109">
    <property type="entry name" value="HTH-type_TetR-like_transc_reg"/>
</dbReference>
<evidence type="ECO:0000256" key="4">
    <source>
        <dbReference type="PROSITE-ProRule" id="PRU00335"/>
    </source>
</evidence>
<reference evidence="6 7" key="1">
    <citation type="journal article" date="2013" name="Genome Announc.">
        <title>Draft Genome Sequence of Sphingobium lactosutens Strain DS20T, Isolated from a Hexachlorocyclohexane Dumpsite.</title>
        <authorList>
            <person name="Kumar R."/>
            <person name="Dwivedi V."/>
            <person name="Negi V."/>
            <person name="Khurana J.P."/>
            <person name="Lal R."/>
        </authorList>
    </citation>
    <scope>NUCLEOTIDE SEQUENCE [LARGE SCALE GENOMIC DNA]</scope>
    <source>
        <strain evidence="6 7">DS20</strain>
    </source>
</reference>
<comment type="caution">
    <text evidence="6">The sequence shown here is derived from an EMBL/GenBank/DDBJ whole genome shotgun (WGS) entry which is preliminary data.</text>
</comment>
<dbReference type="InterPro" id="IPR009057">
    <property type="entry name" value="Homeodomain-like_sf"/>
</dbReference>
<evidence type="ECO:0000313" key="6">
    <source>
        <dbReference type="EMBL" id="EQB17574.1"/>
    </source>
</evidence>
<evidence type="ECO:0000259" key="5">
    <source>
        <dbReference type="PROSITE" id="PS50977"/>
    </source>
</evidence>